<feature type="domain" description="DUF3857" evidence="1">
    <location>
        <begin position="57"/>
        <end position="214"/>
    </location>
</feature>
<dbReference type="EMBL" id="QTTQ01000009">
    <property type="protein sequence ID" value="REE83191.1"/>
    <property type="molecule type" value="Genomic_DNA"/>
</dbReference>
<dbReference type="InterPro" id="IPR038765">
    <property type="entry name" value="Papain-like_cys_pep_sf"/>
</dbReference>
<dbReference type="Gene3D" id="3.10.620.30">
    <property type="match status" value="1"/>
</dbReference>
<reference evidence="2 3" key="1">
    <citation type="submission" date="2018-08" db="EMBL/GenBank/DDBJ databases">
        <title>Genomic Encyclopedia of Type Strains, Phase III (KMG-III): the genomes of soil and plant-associated and newly described type strains.</title>
        <authorList>
            <person name="Whitman W."/>
        </authorList>
    </citation>
    <scope>NUCLEOTIDE SEQUENCE [LARGE SCALE GENOMIC DNA]</scope>
    <source>
        <strain evidence="2 3">325-5</strain>
    </source>
</reference>
<dbReference type="Gene3D" id="2.60.120.1130">
    <property type="match status" value="1"/>
</dbReference>
<dbReference type="OrthoDB" id="8595007at2"/>
<dbReference type="RefSeq" id="WP_115877870.1">
    <property type="nucleotide sequence ID" value="NZ_QTTQ01000009.1"/>
</dbReference>
<dbReference type="InterPro" id="IPR024618">
    <property type="entry name" value="DUF3857"/>
</dbReference>
<organism evidence="2 3">
    <name type="scientific">Lutibacter oceani</name>
    <dbReference type="NCBI Taxonomy" id="1853311"/>
    <lineage>
        <taxon>Bacteria</taxon>
        <taxon>Pseudomonadati</taxon>
        <taxon>Bacteroidota</taxon>
        <taxon>Flavobacteriia</taxon>
        <taxon>Flavobacteriales</taxon>
        <taxon>Flavobacteriaceae</taxon>
        <taxon>Lutibacter</taxon>
    </lineage>
</organism>
<proteinExistence type="predicted"/>
<name>A0A3D9RZA3_9FLAO</name>
<accession>A0A3D9RZA3</accession>
<protein>
    <submittedName>
        <fullName evidence="2">Uncharacterized protein DUF3857</fullName>
    </submittedName>
</protein>
<dbReference type="AlphaFoldDB" id="A0A3D9RZA3"/>
<evidence type="ECO:0000313" key="3">
    <source>
        <dbReference type="Proteomes" id="UP000256429"/>
    </source>
</evidence>
<dbReference type="Proteomes" id="UP000256429">
    <property type="component" value="Unassembled WGS sequence"/>
</dbReference>
<keyword evidence="3" id="KW-1185">Reference proteome</keyword>
<sequence>MKKIRISPFYLLLFFNLFSYSQEYNFNVSEIPEALTKDANSIIRFENFSVEIQSQRQMTYSVDAAITIYNDLADEFADITIYYDKGTDVKSVKAYVYNENGKEIKKIKKSDLNDYSASGGSLYSDNRVLYYNYIPVGYPYTIHYKYEVKTSNTAFIRSWFPVGTYKQSLQKSTYNIKYPSDIILRKDEKNFNNYVINKTEDARTLTYLIENIPAEDPEPYSPSINKFTPNVKFGVNKFNLEGIDGEANNWKEFGKWYYENLLKSTFDLPESTKKEIQTLTGITDNPIEKAKIVYNYVQDKVRYISIQVGVGGFKPMLASEVDKLSYGDCKALTNYTKTLLDAVGVTSNYTVIYGDTKKQDIEHEFLSVQGNHVILNLPTDSGDLWLECTSQKTPFADGGDFTDDRNALVITPEGGEIKHTRVYDDKENHQKIIGKYVLNNDGSIKANVNMVCSGTQFDNHIFYEGRTTKELDKLYKEFWDNINNITIDAIDISNNKKEGRFEESVSFSASNYGLITGERMIFPINAFNVFESVPKRIRNRKFPIEISRGFYDVDEVEVELPTSYKIEAIAKNVEIDCEFGTYKLTVEKISDQTLKYKRELLFKNGYHSKEFYNSFRDFLKKIAKNDKSKMVLIKK</sequence>
<evidence type="ECO:0000259" key="1">
    <source>
        <dbReference type="Pfam" id="PF12969"/>
    </source>
</evidence>
<comment type="caution">
    <text evidence="2">The sequence shown here is derived from an EMBL/GenBank/DDBJ whole genome shotgun (WGS) entry which is preliminary data.</text>
</comment>
<gene>
    <name evidence="2" type="ORF">BX611_0475</name>
</gene>
<dbReference type="Pfam" id="PF12969">
    <property type="entry name" value="DUF3857"/>
    <property type="match status" value="1"/>
</dbReference>
<evidence type="ECO:0000313" key="2">
    <source>
        <dbReference type="EMBL" id="REE83191.1"/>
    </source>
</evidence>
<dbReference type="SUPFAM" id="SSF54001">
    <property type="entry name" value="Cysteine proteinases"/>
    <property type="match status" value="1"/>
</dbReference>
<dbReference type="Gene3D" id="2.60.40.3140">
    <property type="match status" value="1"/>
</dbReference>